<dbReference type="OMA" id="SVIPEMM"/>
<keyword evidence="3" id="KW-1185">Reference proteome</keyword>
<dbReference type="GeneID" id="106866292"/>
<dbReference type="OrthoDB" id="634649at2759"/>
<name>I1I225_BRADI</name>
<dbReference type="eggNOG" id="ENOG502R3VZ">
    <property type="taxonomic scope" value="Eukaryota"/>
</dbReference>
<gene>
    <name evidence="2" type="primary">LOC106866292</name>
    <name evidence="1" type="ORF">BRADI_3g18300v3</name>
</gene>
<dbReference type="AlphaFoldDB" id="I1I225"/>
<reference evidence="1 2" key="1">
    <citation type="journal article" date="2010" name="Nature">
        <title>Genome sequencing and analysis of the model grass Brachypodium distachyon.</title>
        <authorList>
            <consortium name="International Brachypodium Initiative"/>
        </authorList>
    </citation>
    <scope>NUCLEOTIDE SEQUENCE [LARGE SCALE GENOMIC DNA]</scope>
    <source>
        <strain evidence="1">Bd21</strain>
        <strain evidence="2">cv. Bd21</strain>
    </source>
</reference>
<evidence type="ECO:0000313" key="1">
    <source>
        <dbReference type="EMBL" id="KQJ95643.1"/>
    </source>
</evidence>
<dbReference type="Proteomes" id="UP000008810">
    <property type="component" value="Chromosome 3"/>
</dbReference>
<dbReference type="STRING" id="15368.I1I225"/>
<dbReference type="KEGG" id="bdi:106866292"/>
<evidence type="ECO:0000313" key="3">
    <source>
        <dbReference type="Proteomes" id="UP000008810"/>
    </source>
</evidence>
<protein>
    <submittedName>
        <fullName evidence="1 2">Uncharacterized protein</fullName>
    </submittedName>
</protein>
<proteinExistence type="predicted"/>
<accession>I1I225</accession>
<sequence length="116" mass="12729">MAGLAAPMSIMKRKDVEVVVNSHGFSVFLDPKRIKLQDGMILDKMEEDEPLAIAPTATAPTIVYGKVDTVSGVKSSDPQSMFRRDENIAVAAPMEVEADARQHQPCQNDPFFSGFF</sequence>
<dbReference type="EMBL" id="CM000882">
    <property type="protein sequence ID" value="KQJ95643.1"/>
    <property type="molecule type" value="Genomic_DNA"/>
</dbReference>
<reference evidence="2" key="3">
    <citation type="submission" date="2018-08" db="UniProtKB">
        <authorList>
            <consortium name="EnsemblPlants"/>
        </authorList>
    </citation>
    <scope>IDENTIFICATION</scope>
    <source>
        <strain evidence="2">cv. Bd21</strain>
    </source>
</reference>
<evidence type="ECO:0000313" key="2">
    <source>
        <dbReference type="EnsemblPlants" id="KQJ95643"/>
    </source>
</evidence>
<reference evidence="1" key="2">
    <citation type="submission" date="2017-06" db="EMBL/GenBank/DDBJ databases">
        <title>WGS assembly of Brachypodium distachyon.</title>
        <authorList>
            <consortium name="The International Brachypodium Initiative"/>
            <person name="Lucas S."/>
            <person name="Harmon-Smith M."/>
            <person name="Lail K."/>
            <person name="Tice H."/>
            <person name="Grimwood J."/>
            <person name="Bruce D."/>
            <person name="Barry K."/>
            <person name="Shu S."/>
            <person name="Lindquist E."/>
            <person name="Wang M."/>
            <person name="Pitluck S."/>
            <person name="Vogel J.P."/>
            <person name="Garvin D.F."/>
            <person name="Mockler T.C."/>
            <person name="Schmutz J."/>
            <person name="Rokhsar D."/>
            <person name="Bevan M.W."/>
        </authorList>
    </citation>
    <scope>NUCLEOTIDE SEQUENCE</scope>
    <source>
        <strain evidence="1">Bd21</strain>
    </source>
</reference>
<dbReference type="HOGENOM" id="CLU_156150_0_0_1"/>
<dbReference type="EnsemblPlants" id="KQJ95643">
    <property type="protein sequence ID" value="KQJ95643"/>
    <property type="gene ID" value="BRADI_3g18300v3"/>
</dbReference>
<organism evidence="1">
    <name type="scientific">Brachypodium distachyon</name>
    <name type="common">Purple false brome</name>
    <name type="synonym">Trachynia distachya</name>
    <dbReference type="NCBI Taxonomy" id="15368"/>
    <lineage>
        <taxon>Eukaryota</taxon>
        <taxon>Viridiplantae</taxon>
        <taxon>Streptophyta</taxon>
        <taxon>Embryophyta</taxon>
        <taxon>Tracheophyta</taxon>
        <taxon>Spermatophyta</taxon>
        <taxon>Magnoliopsida</taxon>
        <taxon>Liliopsida</taxon>
        <taxon>Poales</taxon>
        <taxon>Poaceae</taxon>
        <taxon>BOP clade</taxon>
        <taxon>Pooideae</taxon>
        <taxon>Stipodae</taxon>
        <taxon>Brachypodieae</taxon>
        <taxon>Brachypodium</taxon>
    </lineage>
</organism>
<dbReference type="Gramene" id="KQJ95643">
    <property type="protein sequence ID" value="KQJ95643"/>
    <property type="gene ID" value="BRADI_3g18300v3"/>
</dbReference>
<dbReference type="RefSeq" id="XP_014755464.1">
    <property type="nucleotide sequence ID" value="XM_014899978.2"/>
</dbReference>